<protein>
    <recommendedName>
        <fullName evidence="5">Lipoprotein</fullName>
    </recommendedName>
</protein>
<comment type="caution">
    <text evidence="3">The sequence shown here is derived from an EMBL/GenBank/DDBJ whole genome shotgun (WGS) entry which is preliminary data.</text>
</comment>
<dbReference type="PROSITE" id="PS51257">
    <property type="entry name" value="PROKAR_LIPOPROTEIN"/>
    <property type="match status" value="1"/>
</dbReference>
<feature type="region of interest" description="Disordered" evidence="1">
    <location>
        <begin position="24"/>
        <end position="75"/>
    </location>
</feature>
<keyword evidence="2" id="KW-0732">Signal</keyword>
<evidence type="ECO:0000313" key="4">
    <source>
        <dbReference type="Proteomes" id="UP001617351"/>
    </source>
</evidence>
<dbReference type="Proteomes" id="UP001617351">
    <property type="component" value="Unassembled WGS sequence"/>
</dbReference>
<evidence type="ECO:0000313" key="3">
    <source>
        <dbReference type="EMBL" id="MFJ2819842.1"/>
    </source>
</evidence>
<feature type="signal peptide" evidence="2">
    <location>
        <begin position="1"/>
        <end position="20"/>
    </location>
</feature>
<sequence>MGVRVRRAAGALLAGAVVLAGCTLAPDDKGGPSTPPTSAPPTTAGPSTPPPASPTAPAPAPPPSSPTPAPAPDTADKQLVTATRSGGYAGKTTSLLVNGDGSWVRLDGRARPAGSGRLSPKGLADLEAALGAADFPRLPRVSTGRGTVYDGFTYAFVHGGREVAAADGSIPAGLRPVLAALPPFEAD</sequence>
<proteinExistence type="predicted"/>
<reference evidence="3 4" key="1">
    <citation type="submission" date="2024-10" db="EMBL/GenBank/DDBJ databases">
        <title>The Natural Products Discovery Center: Release of the First 8490 Sequenced Strains for Exploring Actinobacteria Biosynthetic Diversity.</title>
        <authorList>
            <person name="Kalkreuter E."/>
            <person name="Kautsar S.A."/>
            <person name="Yang D."/>
            <person name="Bader C.D."/>
            <person name="Teijaro C.N."/>
            <person name="Fluegel L."/>
            <person name="Davis C.M."/>
            <person name="Simpson J.R."/>
            <person name="Lauterbach L."/>
            <person name="Steele A.D."/>
            <person name="Gui C."/>
            <person name="Meng S."/>
            <person name="Li G."/>
            <person name="Viehrig K."/>
            <person name="Ye F."/>
            <person name="Su P."/>
            <person name="Kiefer A.F."/>
            <person name="Nichols A."/>
            <person name="Cepeda A.J."/>
            <person name="Yan W."/>
            <person name="Fan B."/>
            <person name="Jiang Y."/>
            <person name="Adhikari A."/>
            <person name="Zheng C.-J."/>
            <person name="Schuster L."/>
            <person name="Cowan T.M."/>
            <person name="Smanski M.J."/>
            <person name="Chevrette M.G."/>
            <person name="De Carvalho L.P.S."/>
            <person name="Shen B."/>
        </authorList>
    </citation>
    <scope>NUCLEOTIDE SEQUENCE [LARGE SCALE GENOMIC DNA]</scope>
    <source>
        <strain evidence="3 4">NPDC087220</strain>
    </source>
</reference>
<evidence type="ECO:0000256" key="2">
    <source>
        <dbReference type="SAM" id="SignalP"/>
    </source>
</evidence>
<gene>
    <name evidence="3" type="ORF">ACIO7M_01835</name>
</gene>
<accession>A0ABW8E9E5</accession>
<name>A0ABW8E9E5_STRT5</name>
<feature type="compositionally biased region" description="Pro residues" evidence="1">
    <location>
        <begin position="47"/>
        <end position="71"/>
    </location>
</feature>
<dbReference type="EMBL" id="JBIUYY010000001">
    <property type="protein sequence ID" value="MFJ2819842.1"/>
    <property type="molecule type" value="Genomic_DNA"/>
</dbReference>
<feature type="chain" id="PRO_5045538217" description="Lipoprotein" evidence="2">
    <location>
        <begin position="21"/>
        <end position="187"/>
    </location>
</feature>
<keyword evidence="4" id="KW-1185">Reference proteome</keyword>
<evidence type="ECO:0008006" key="5">
    <source>
        <dbReference type="Google" id="ProtNLM"/>
    </source>
</evidence>
<evidence type="ECO:0000256" key="1">
    <source>
        <dbReference type="SAM" id="MobiDB-lite"/>
    </source>
</evidence>
<organism evidence="3 4">
    <name type="scientific">Streptomyces toxytricini</name>
    <name type="common">Actinomyces toxytricini</name>
    <dbReference type="NCBI Taxonomy" id="67369"/>
    <lineage>
        <taxon>Bacteria</taxon>
        <taxon>Bacillati</taxon>
        <taxon>Actinomycetota</taxon>
        <taxon>Actinomycetes</taxon>
        <taxon>Kitasatosporales</taxon>
        <taxon>Streptomycetaceae</taxon>
        <taxon>Streptomyces</taxon>
    </lineage>
</organism>
<dbReference type="RefSeq" id="WP_402376604.1">
    <property type="nucleotide sequence ID" value="NZ_JBIUYY010000001.1"/>
</dbReference>